<evidence type="ECO:0000259" key="8">
    <source>
        <dbReference type="PROSITE" id="PS51677"/>
    </source>
</evidence>
<dbReference type="Gene3D" id="3.20.20.370">
    <property type="entry name" value="Glycoside hydrolase/deacetylase"/>
    <property type="match status" value="1"/>
</dbReference>
<dbReference type="GO" id="GO:0005975">
    <property type="term" value="P:carbohydrate metabolic process"/>
    <property type="evidence" value="ECO:0007669"/>
    <property type="project" value="InterPro"/>
</dbReference>
<protein>
    <recommendedName>
        <fullName evidence="8">NodB homology domain-containing protein</fullName>
    </recommendedName>
</protein>
<dbReference type="InterPro" id="IPR011330">
    <property type="entry name" value="Glyco_hydro/deAcase_b/a-brl"/>
</dbReference>
<keyword evidence="4" id="KW-0472">Membrane</keyword>
<feature type="domain" description="NodB homology" evidence="8">
    <location>
        <begin position="74"/>
        <end position="302"/>
    </location>
</feature>
<organism evidence="9 10">
    <name type="scientific">Naematelia encephala</name>
    <dbReference type="NCBI Taxonomy" id="71784"/>
    <lineage>
        <taxon>Eukaryota</taxon>
        <taxon>Fungi</taxon>
        <taxon>Dikarya</taxon>
        <taxon>Basidiomycota</taxon>
        <taxon>Agaricomycotina</taxon>
        <taxon>Tremellomycetes</taxon>
        <taxon>Tremellales</taxon>
        <taxon>Naemateliaceae</taxon>
        <taxon>Naematelia</taxon>
    </lineage>
</organism>
<dbReference type="SUPFAM" id="SSF88713">
    <property type="entry name" value="Glycoside hydrolase/deacetylase"/>
    <property type="match status" value="1"/>
</dbReference>
<keyword evidence="10" id="KW-1185">Reference proteome</keyword>
<sequence length="338" mass="39118">MTADKYQEEWLEREFIGYGFDMPDPKWPGGAKVCVSFVVQYYMGAEANVLEGDPTCCADYLEIPKVFPTAGRNENNEMMYEFGAREGVPRLLNLFKKYDVPVTWNIFTRAIEKEPYWVKPILDSGAEISCGGHRYRDNFYVDPEEEDRLVEKSIDTLQEITGDKTLPKGWLVERRSNLSTKLYSLEHAKRDLPLLYSSDSCQDDLPYWIPSPAKAGGLLMIPFSYDCTDLRFNMRGSGWASPKDYFLHLRDTFDCLYEEGEQGEPKMMTVLLHPHIIGRPNRTLWLEEFIKYVKSKSDSWIARRADIAEHWHKTHPYDPKTAFGQTPVPECGQIHIPM</sequence>
<dbReference type="GO" id="GO:0016810">
    <property type="term" value="F:hydrolase activity, acting on carbon-nitrogen (but not peptide) bonds"/>
    <property type="evidence" value="ECO:0007669"/>
    <property type="project" value="InterPro"/>
</dbReference>
<evidence type="ECO:0000256" key="6">
    <source>
        <dbReference type="ARBA" id="ARBA00023288"/>
    </source>
</evidence>
<proteinExistence type="predicted"/>
<dbReference type="GO" id="GO:0098552">
    <property type="term" value="C:side of membrane"/>
    <property type="evidence" value="ECO:0007669"/>
    <property type="project" value="UniProtKB-KW"/>
</dbReference>
<keyword evidence="5" id="KW-0325">Glycoprotein</keyword>
<comment type="subcellular location">
    <subcellularLocation>
        <location evidence="1">Cell membrane</location>
        <topology evidence="1">Lipid-anchor</topology>
        <topology evidence="1">GPI-anchor</topology>
    </subcellularLocation>
</comment>
<evidence type="ECO:0000256" key="4">
    <source>
        <dbReference type="ARBA" id="ARBA00023136"/>
    </source>
</evidence>
<keyword evidence="7" id="KW-0961">Cell wall biogenesis/degradation</keyword>
<comment type="caution">
    <text evidence="9">The sequence shown here is derived from an EMBL/GenBank/DDBJ whole genome shotgun (WGS) entry which is preliminary data.</text>
</comment>
<dbReference type="OrthoDB" id="9970124at2759"/>
<evidence type="ECO:0000256" key="5">
    <source>
        <dbReference type="ARBA" id="ARBA00023180"/>
    </source>
</evidence>
<dbReference type="Pfam" id="PF01522">
    <property type="entry name" value="Polysacc_deac_1"/>
    <property type="match status" value="1"/>
</dbReference>
<dbReference type="GO" id="GO:0005886">
    <property type="term" value="C:plasma membrane"/>
    <property type="evidence" value="ECO:0007669"/>
    <property type="project" value="UniProtKB-SubCell"/>
</dbReference>
<evidence type="ECO:0000256" key="7">
    <source>
        <dbReference type="ARBA" id="ARBA00023316"/>
    </source>
</evidence>
<accession>A0A1Y2BB19</accession>
<dbReference type="PANTHER" id="PTHR43123:SF4">
    <property type="entry name" value="POLYSACCHARIDE DEACETYLASE"/>
    <property type="match status" value="1"/>
</dbReference>
<evidence type="ECO:0000256" key="1">
    <source>
        <dbReference type="ARBA" id="ARBA00004609"/>
    </source>
</evidence>
<dbReference type="InParanoid" id="A0A1Y2BB19"/>
<keyword evidence="3" id="KW-0336">GPI-anchor</keyword>
<evidence type="ECO:0000256" key="3">
    <source>
        <dbReference type="ARBA" id="ARBA00022622"/>
    </source>
</evidence>
<dbReference type="GO" id="GO:0071555">
    <property type="term" value="P:cell wall organization"/>
    <property type="evidence" value="ECO:0007669"/>
    <property type="project" value="UniProtKB-KW"/>
</dbReference>
<dbReference type="STRING" id="71784.A0A1Y2BB19"/>
<evidence type="ECO:0000256" key="2">
    <source>
        <dbReference type="ARBA" id="ARBA00022475"/>
    </source>
</evidence>
<evidence type="ECO:0000313" key="10">
    <source>
        <dbReference type="Proteomes" id="UP000193986"/>
    </source>
</evidence>
<dbReference type="PROSITE" id="PS51677">
    <property type="entry name" value="NODB"/>
    <property type="match status" value="1"/>
</dbReference>
<keyword evidence="2" id="KW-1003">Cell membrane</keyword>
<dbReference type="EMBL" id="MCFC01000012">
    <property type="protein sequence ID" value="ORY32009.1"/>
    <property type="molecule type" value="Genomic_DNA"/>
</dbReference>
<name>A0A1Y2BB19_9TREE</name>
<evidence type="ECO:0000313" key="9">
    <source>
        <dbReference type="EMBL" id="ORY32009.1"/>
    </source>
</evidence>
<dbReference type="PANTHER" id="PTHR43123">
    <property type="entry name" value="POLYSACCHARIDE DEACETYLASE-RELATED"/>
    <property type="match status" value="1"/>
</dbReference>
<dbReference type="Proteomes" id="UP000193986">
    <property type="component" value="Unassembled WGS sequence"/>
</dbReference>
<gene>
    <name evidence="9" type="ORF">BCR39DRAFT_525190</name>
</gene>
<dbReference type="AlphaFoldDB" id="A0A1Y2BB19"/>
<keyword evidence="6" id="KW-0449">Lipoprotein</keyword>
<reference evidence="9 10" key="1">
    <citation type="submission" date="2016-07" db="EMBL/GenBank/DDBJ databases">
        <title>Pervasive Adenine N6-methylation of Active Genes in Fungi.</title>
        <authorList>
            <consortium name="DOE Joint Genome Institute"/>
            <person name="Mondo S.J."/>
            <person name="Dannebaum R.O."/>
            <person name="Kuo R.C."/>
            <person name="Labutti K."/>
            <person name="Haridas S."/>
            <person name="Kuo A."/>
            <person name="Salamov A."/>
            <person name="Ahrendt S.R."/>
            <person name="Lipzen A."/>
            <person name="Sullivan W."/>
            <person name="Andreopoulos W.B."/>
            <person name="Clum A."/>
            <person name="Lindquist E."/>
            <person name="Daum C."/>
            <person name="Ramamoorthy G.K."/>
            <person name="Gryganskyi A."/>
            <person name="Culley D."/>
            <person name="Magnuson J.K."/>
            <person name="James T.Y."/>
            <person name="O'Malley M.A."/>
            <person name="Stajich J.E."/>
            <person name="Spatafora J.W."/>
            <person name="Visel A."/>
            <person name="Grigoriev I.V."/>
        </authorList>
    </citation>
    <scope>NUCLEOTIDE SEQUENCE [LARGE SCALE GENOMIC DNA]</scope>
    <source>
        <strain evidence="9 10">68-887.2</strain>
    </source>
</reference>
<dbReference type="InterPro" id="IPR002509">
    <property type="entry name" value="NODB_dom"/>
</dbReference>